<evidence type="ECO:0000256" key="2">
    <source>
        <dbReference type="ARBA" id="ARBA00006175"/>
    </source>
</evidence>
<evidence type="ECO:0000256" key="1">
    <source>
        <dbReference type="ARBA" id="ARBA00004651"/>
    </source>
</evidence>
<dbReference type="InterPro" id="IPR022357">
    <property type="entry name" value="MIP_CS"/>
</dbReference>
<reference evidence="13" key="1">
    <citation type="submission" date="2025-08" db="UniProtKB">
        <authorList>
            <consortium name="RefSeq"/>
        </authorList>
    </citation>
    <scope>IDENTIFICATION</scope>
    <source>
        <tissue evidence="13">Whole sample</tissue>
    </source>
</reference>
<evidence type="ECO:0000256" key="3">
    <source>
        <dbReference type="ARBA" id="ARBA00022448"/>
    </source>
</evidence>
<evidence type="ECO:0000256" key="11">
    <source>
        <dbReference type="SAM" id="Phobius"/>
    </source>
</evidence>
<feature type="transmembrane region" description="Helical" evidence="11">
    <location>
        <begin position="233"/>
        <end position="254"/>
    </location>
</feature>
<feature type="region of interest" description="Disordered" evidence="10">
    <location>
        <begin position="281"/>
        <end position="318"/>
    </location>
</feature>
<dbReference type="PROSITE" id="PS00221">
    <property type="entry name" value="MIP"/>
    <property type="match status" value="1"/>
</dbReference>
<sequence length="318" mass="34664">MSRVTKYRGGSGPAHTGCDRTLNRLRMMTSLDDIRSLRFWRAVGAEMLGTLLLTMVGCGSVVTWDDSGKLVQIALCFGLSVATVVWIIGHVSGGHINPAVTIAFFVTRRISLARAIFYLLSQCGGAIIGAAILYGLTPVSHRNKGSLGLTMVNPALSGAQAFGVEFFITMILVLTVFASCDKRRRDLNGSFPLSIGLSVTMCHLFAIQFTGSSMNTARSFGPAVVMGYWEYHWVYWLGPLLGGLVAGLLYDNVFAMNASLMKARGFLLSSEYDNEKFPANKPKIRVIQEEDEEGADDRDPLSGSFDSQREEQKPAESP</sequence>
<comment type="subcellular location">
    <subcellularLocation>
        <location evidence="1">Cell membrane</location>
        <topology evidence="1">Multi-pass membrane protein</topology>
    </subcellularLocation>
</comment>
<evidence type="ECO:0000256" key="4">
    <source>
        <dbReference type="ARBA" id="ARBA00022475"/>
    </source>
</evidence>
<keyword evidence="6" id="KW-0677">Repeat</keyword>
<dbReference type="InterPro" id="IPR023271">
    <property type="entry name" value="Aquaporin-like"/>
</dbReference>
<proteinExistence type="inferred from homology"/>
<feature type="transmembrane region" description="Helical" evidence="11">
    <location>
        <begin position="70"/>
        <end position="91"/>
    </location>
</feature>
<dbReference type="InterPro" id="IPR034294">
    <property type="entry name" value="Aquaporin_transptr"/>
</dbReference>
<dbReference type="FunFam" id="1.20.1080.10:FF:000009">
    <property type="entry name" value="aquaporin-4 isoform X1"/>
    <property type="match status" value="1"/>
</dbReference>
<protein>
    <submittedName>
        <fullName evidence="13">Aquaporin-5-like</fullName>
    </submittedName>
</protein>
<dbReference type="KEGG" id="cvn:111132181"/>
<keyword evidence="3 9" id="KW-0813">Transport</keyword>
<keyword evidence="12" id="KW-1185">Reference proteome</keyword>
<comment type="similarity">
    <text evidence="2 9">Belongs to the MIP/aquaporin (TC 1.A.8) family.</text>
</comment>
<evidence type="ECO:0000256" key="5">
    <source>
        <dbReference type="ARBA" id="ARBA00022692"/>
    </source>
</evidence>
<organism evidence="12 13">
    <name type="scientific">Crassostrea virginica</name>
    <name type="common">Eastern oyster</name>
    <dbReference type="NCBI Taxonomy" id="6565"/>
    <lineage>
        <taxon>Eukaryota</taxon>
        <taxon>Metazoa</taxon>
        <taxon>Spiralia</taxon>
        <taxon>Lophotrochozoa</taxon>
        <taxon>Mollusca</taxon>
        <taxon>Bivalvia</taxon>
        <taxon>Autobranchia</taxon>
        <taxon>Pteriomorphia</taxon>
        <taxon>Ostreida</taxon>
        <taxon>Ostreoidea</taxon>
        <taxon>Ostreidae</taxon>
        <taxon>Crassostrea</taxon>
    </lineage>
</organism>
<evidence type="ECO:0000256" key="8">
    <source>
        <dbReference type="ARBA" id="ARBA00023136"/>
    </source>
</evidence>
<keyword evidence="5 9" id="KW-0812">Transmembrane</keyword>
<dbReference type="PANTHER" id="PTHR19139">
    <property type="entry name" value="AQUAPORIN TRANSPORTER"/>
    <property type="match status" value="1"/>
</dbReference>
<dbReference type="OrthoDB" id="3222at2759"/>
<dbReference type="Pfam" id="PF00230">
    <property type="entry name" value="MIP"/>
    <property type="match status" value="1"/>
</dbReference>
<feature type="transmembrane region" description="Helical" evidence="11">
    <location>
        <begin position="156"/>
        <end position="179"/>
    </location>
</feature>
<dbReference type="CDD" id="cd00333">
    <property type="entry name" value="MIP"/>
    <property type="match status" value="1"/>
</dbReference>
<evidence type="ECO:0000256" key="6">
    <source>
        <dbReference type="ARBA" id="ARBA00022737"/>
    </source>
</evidence>
<dbReference type="Proteomes" id="UP000694844">
    <property type="component" value="Chromosome 5"/>
</dbReference>
<evidence type="ECO:0000313" key="12">
    <source>
        <dbReference type="Proteomes" id="UP000694844"/>
    </source>
</evidence>
<evidence type="ECO:0000313" key="13">
    <source>
        <dbReference type="RefSeq" id="XP_022335660.1"/>
    </source>
</evidence>
<feature type="compositionally biased region" description="Basic and acidic residues" evidence="10">
    <location>
        <begin position="307"/>
        <end position="318"/>
    </location>
</feature>
<dbReference type="GeneID" id="111132181"/>
<evidence type="ECO:0000256" key="10">
    <source>
        <dbReference type="SAM" id="MobiDB-lite"/>
    </source>
</evidence>
<dbReference type="GO" id="GO:0015250">
    <property type="term" value="F:water channel activity"/>
    <property type="evidence" value="ECO:0007669"/>
    <property type="project" value="TreeGrafter"/>
</dbReference>
<dbReference type="PANTHER" id="PTHR19139:SF199">
    <property type="entry name" value="MIP17260P"/>
    <property type="match status" value="1"/>
</dbReference>
<dbReference type="NCBIfam" id="TIGR00861">
    <property type="entry name" value="MIP"/>
    <property type="match status" value="1"/>
</dbReference>
<keyword evidence="4" id="KW-1003">Cell membrane</keyword>
<feature type="transmembrane region" description="Helical" evidence="11">
    <location>
        <begin position="191"/>
        <end position="213"/>
    </location>
</feature>
<dbReference type="SUPFAM" id="SSF81338">
    <property type="entry name" value="Aquaporin-like"/>
    <property type="match status" value="1"/>
</dbReference>
<gene>
    <name evidence="13" type="primary">LOC111132181</name>
</gene>
<evidence type="ECO:0000256" key="9">
    <source>
        <dbReference type="RuleBase" id="RU000477"/>
    </source>
</evidence>
<dbReference type="GO" id="GO:0005886">
    <property type="term" value="C:plasma membrane"/>
    <property type="evidence" value="ECO:0007669"/>
    <property type="project" value="UniProtKB-SubCell"/>
</dbReference>
<dbReference type="RefSeq" id="XP_022335660.1">
    <property type="nucleotide sequence ID" value="XM_022479952.1"/>
</dbReference>
<dbReference type="PRINTS" id="PR00783">
    <property type="entry name" value="MINTRINSICP"/>
</dbReference>
<accession>A0A8B8E671</accession>
<dbReference type="AlphaFoldDB" id="A0A8B8E671"/>
<feature type="transmembrane region" description="Helical" evidence="11">
    <location>
        <begin position="112"/>
        <end position="136"/>
    </location>
</feature>
<evidence type="ECO:0000256" key="7">
    <source>
        <dbReference type="ARBA" id="ARBA00022989"/>
    </source>
</evidence>
<feature type="transmembrane region" description="Helical" evidence="11">
    <location>
        <begin position="43"/>
        <end position="64"/>
    </location>
</feature>
<dbReference type="GO" id="GO:0048878">
    <property type="term" value="P:chemical homeostasis"/>
    <property type="evidence" value="ECO:0007669"/>
    <property type="project" value="UniProtKB-ARBA"/>
</dbReference>
<keyword evidence="7 11" id="KW-1133">Transmembrane helix</keyword>
<dbReference type="Gene3D" id="1.20.1080.10">
    <property type="entry name" value="Glycerol uptake facilitator protein"/>
    <property type="match status" value="1"/>
</dbReference>
<name>A0A8B8E671_CRAVI</name>
<keyword evidence="8 11" id="KW-0472">Membrane</keyword>
<dbReference type="InterPro" id="IPR000425">
    <property type="entry name" value="MIP"/>
</dbReference>